<dbReference type="OrthoDB" id="3265858at2759"/>
<reference evidence="2" key="1">
    <citation type="journal article" date="2019" name="Environ. Microbiol.">
        <title>Fungal ecological strategies reflected in gene transcription - a case study of two litter decomposers.</title>
        <authorList>
            <person name="Barbi F."/>
            <person name="Kohler A."/>
            <person name="Barry K."/>
            <person name="Baskaran P."/>
            <person name="Daum C."/>
            <person name="Fauchery L."/>
            <person name="Ihrmark K."/>
            <person name="Kuo A."/>
            <person name="LaButti K."/>
            <person name="Lipzen A."/>
            <person name="Morin E."/>
            <person name="Grigoriev I.V."/>
            <person name="Henrissat B."/>
            <person name="Lindahl B."/>
            <person name="Martin F."/>
        </authorList>
    </citation>
    <scope>NUCLEOTIDE SEQUENCE</scope>
    <source>
        <strain evidence="2">JB14</strain>
    </source>
</reference>
<gene>
    <name evidence="2" type="ORF">BT96DRAFT_451365</name>
</gene>
<feature type="domain" description="DUF6697" evidence="1">
    <location>
        <begin position="6"/>
        <end position="121"/>
    </location>
</feature>
<protein>
    <recommendedName>
        <fullName evidence="1">DUF6697 domain-containing protein</fullName>
    </recommendedName>
</protein>
<dbReference type="AlphaFoldDB" id="A0A6A4HWW5"/>
<proteinExistence type="predicted"/>
<organism evidence="2 3">
    <name type="scientific">Gymnopus androsaceus JB14</name>
    <dbReference type="NCBI Taxonomy" id="1447944"/>
    <lineage>
        <taxon>Eukaryota</taxon>
        <taxon>Fungi</taxon>
        <taxon>Dikarya</taxon>
        <taxon>Basidiomycota</taxon>
        <taxon>Agaricomycotina</taxon>
        <taxon>Agaricomycetes</taxon>
        <taxon>Agaricomycetidae</taxon>
        <taxon>Agaricales</taxon>
        <taxon>Marasmiineae</taxon>
        <taxon>Omphalotaceae</taxon>
        <taxon>Gymnopus</taxon>
    </lineage>
</organism>
<evidence type="ECO:0000313" key="2">
    <source>
        <dbReference type="EMBL" id="KAE9403822.1"/>
    </source>
</evidence>
<keyword evidence="3" id="KW-1185">Reference proteome</keyword>
<sequence>MQPPRNPSSTVKRSILFPFYDENPDLPANPGEPGLILTAREDILEIQPVTIFINYNGRKSKSPSVWLYCGEYILEIAQSLTGDQFSRLPEKTRNKWGATILKFKRDVWSLMRARIYLRKHDIPLTELTSPTSM</sequence>
<name>A0A6A4HWW5_9AGAR</name>
<dbReference type="Proteomes" id="UP000799118">
    <property type="component" value="Unassembled WGS sequence"/>
</dbReference>
<evidence type="ECO:0000313" key="3">
    <source>
        <dbReference type="Proteomes" id="UP000799118"/>
    </source>
</evidence>
<accession>A0A6A4HWW5</accession>
<dbReference type="InterPro" id="IPR046520">
    <property type="entry name" value="DUF6697"/>
</dbReference>
<dbReference type="Pfam" id="PF20411">
    <property type="entry name" value="DUF6697"/>
    <property type="match status" value="1"/>
</dbReference>
<evidence type="ECO:0000259" key="1">
    <source>
        <dbReference type="Pfam" id="PF20411"/>
    </source>
</evidence>
<dbReference type="EMBL" id="ML769421">
    <property type="protein sequence ID" value="KAE9403822.1"/>
    <property type="molecule type" value="Genomic_DNA"/>
</dbReference>